<dbReference type="PANTHER" id="PTHR36435">
    <property type="entry name" value="SLR1288 PROTEIN"/>
    <property type="match status" value="1"/>
</dbReference>
<protein>
    <submittedName>
        <fullName evidence="4">Metal-dependent membrane protease</fullName>
    </submittedName>
</protein>
<dbReference type="GO" id="GO:0080120">
    <property type="term" value="P:CAAX-box protein maturation"/>
    <property type="evidence" value="ECO:0007669"/>
    <property type="project" value="UniProtKB-ARBA"/>
</dbReference>
<keyword evidence="2" id="KW-0812">Transmembrane</keyword>
<organism evidence="4 5">
    <name type="scientific">Lactobacillus psittaci DSM 15354</name>
    <dbReference type="NCBI Taxonomy" id="1122152"/>
    <lineage>
        <taxon>Bacteria</taxon>
        <taxon>Bacillati</taxon>
        <taxon>Bacillota</taxon>
        <taxon>Bacilli</taxon>
        <taxon>Lactobacillales</taxon>
        <taxon>Lactobacillaceae</taxon>
        <taxon>Lactobacillus</taxon>
    </lineage>
</organism>
<evidence type="ECO:0000259" key="3">
    <source>
        <dbReference type="Pfam" id="PF02517"/>
    </source>
</evidence>
<dbReference type="EMBL" id="AZFB01000006">
    <property type="protein sequence ID" value="KRL62993.1"/>
    <property type="molecule type" value="Genomic_DNA"/>
</dbReference>
<dbReference type="STRING" id="1122152.GCA_000425905_01107"/>
<dbReference type="InterPro" id="IPR052710">
    <property type="entry name" value="CAAX_protease"/>
</dbReference>
<dbReference type="GO" id="GO:0004175">
    <property type="term" value="F:endopeptidase activity"/>
    <property type="evidence" value="ECO:0007669"/>
    <property type="project" value="UniProtKB-ARBA"/>
</dbReference>
<keyword evidence="2" id="KW-1133">Transmembrane helix</keyword>
<evidence type="ECO:0000313" key="4">
    <source>
        <dbReference type="EMBL" id="KRL62993.1"/>
    </source>
</evidence>
<dbReference type="RefSeq" id="WP_027825073.1">
    <property type="nucleotide sequence ID" value="NZ_AUEI01000008.1"/>
</dbReference>
<dbReference type="AlphaFoldDB" id="A0A0R1S1X3"/>
<dbReference type="Proteomes" id="UP000051931">
    <property type="component" value="Unassembled WGS sequence"/>
</dbReference>
<reference evidence="4 5" key="1">
    <citation type="journal article" date="2015" name="Genome Announc.">
        <title>Expanding the biotechnology potential of lactobacilli through comparative genomics of 213 strains and associated genera.</title>
        <authorList>
            <person name="Sun Z."/>
            <person name="Harris H.M."/>
            <person name="McCann A."/>
            <person name="Guo C."/>
            <person name="Argimon S."/>
            <person name="Zhang W."/>
            <person name="Yang X."/>
            <person name="Jeffery I.B."/>
            <person name="Cooney J.C."/>
            <person name="Kagawa T.F."/>
            <person name="Liu W."/>
            <person name="Song Y."/>
            <person name="Salvetti E."/>
            <person name="Wrobel A."/>
            <person name="Rasinkangas P."/>
            <person name="Parkhill J."/>
            <person name="Rea M.C."/>
            <person name="O'Sullivan O."/>
            <person name="Ritari J."/>
            <person name="Douillard F.P."/>
            <person name="Paul Ross R."/>
            <person name="Yang R."/>
            <person name="Briner A.E."/>
            <person name="Felis G.E."/>
            <person name="de Vos W.M."/>
            <person name="Barrangou R."/>
            <person name="Klaenhammer T.R."/>
            <person name="Caufield P.W."/>
            <person name="Cui Y."/>
            <person name="Zhang H."/>
            <person name="O'Toole P.W."/>
        </authorList>
    </citation>
    <scope>NUCLEOTIDE SEQUENCE [LARGE SCALE GENOMIC DNA]</scope>
    <source>
        <strain evidence="4 5">DSM 15354</strain>
    </source>
</reference>
<evidence type="ECO:0000313" key="5">
    <source>
        <dbReference type="Proteomes" id="UP000051931"/>
    </source>
</evidence>
<evidence type="ECO:0000256" key="2">
    <source>
        <dbReference type="SAM" id="Phobius"/>
    </source>
</evidence>
<keyword evidence="2" id="KW-0472">Membrane</keyword>
<dbReference type="eggNOG" id="COG1266">
    <property type="taxonomic scope" value="Bacteria"/>
</dbReference>
<feature type="transmembrane region" description="Helical" evidence="2">
    <location>
        <begin position="38"/>
        <end position="57"/>
    </location>
</feature>
<feature type="transmembrane region" description="Helical" evidence="2">
    <location>
        <begin position="126"/>
        <end position="147"/>
    </location>
</feature>
<feature type="transmembrane region" description="Helical" evidence="2">
    <location>
        <begin position="159"/>
        <end position="176"/>
    </location>
</feature>
<dbReference type="PANTHER" id="PTHR36435:SF1">
    <property type="entry name" value="CAAX AMINO TERMINAL PROTEASE FAMILY PROTEIN"/>
    <property type="match status" value="1"/>
</dbReference>
<dbReference type="PATRIC" id="fig|1122152.4.peg.1209"/>
<dbReference type="InterPro" id="IPR003675">
    <property type="entry name" value="Rce1/LyrA-like_dom"/>
</dbReference>
<dbReference type="OrthoDB" id="8607342at2"/>
<keyword evidence="4" id="KW-0645">Protease</keyword>
<gene>
    <name evidence="4" type="ORF">FC23_GL001177</name>
</gene>
<keyword evidence="4" id="KW-0378">Hydrolase</keyword>
<feature type="domain" description="CAAX prenyl protease 2/Lysostaphin resistance protein A-like" evidence="3">
    <location>
        <begin position="125"/>
        <end position="217"/>
    </location>
</feature>
<name>A0A0R1S1X3_9LACO</name>
<dbReference type="Pfam" id="PF02517">
    <property type="entry name" value="Rce1-like"/>
    <property type="match status" value="1"/>
</dbReference>
<proteinExistence type="inferred from homology"/>
<dbReference type="GO" id="GO:0006508">
    <property type="term" value="P:proteolysis"/>
    <property type="evidence" value="ECO:0007669"/>
    <property type="project" value="UniProtKB-KW"/>
</dbReference>
<sequence length="228" mass="26501">MSLWTYVKRLSLAVLLFVLYELSLLGYSLPKTWEQNKFYLAIIAITVLVTIALFFLFRYCYRKQLDYDNDWNFNQKPHWSSKRIGLSILGFVAIMALQIILSIFLTHGQSSNNQELLQKIANKATILFFIYTAFLAPIFEEFIFRGLFFNVFFTKENKLNFWLGIFFNGFLFGFLHDPSLSKSSVVYITMGMILALVYLKTKDLRYSIIVHILNNCVAVLGMLSLIGK</sequence>
<feature type="transmembrane region" description="Helical" evidence="2">
    <location>
        <begin position="84"/>
        <end position="106"/>
    </location>
</feature>
<accession>A0A0R1S1X3</accession>
<comment type="similarity">
    <text evidence="1">Belongs to the UPF0177 family.</text>
</comment>
<comment type="caution">
    <text evidence="4">The sequence shown here is derived from an EMBL/GenBank/DDBJ whole genome shotgun (WGS) entry which is preliminary data.</text>
</comment>
<feature type="transmembrane region" description="Helical" evidence="2">
    <location>
        <begin position="206"/>
        <end position="226"/>
    </location>
</feature>
<feature type="transmembrane region" description="Helical" evidence="2">
    <location>
        <begin position="182"/>
        <end position="199"/>
    </location>
</feature>
<keyword evidence="5" id="KW-1185">Reference proteome</keyword>
<evidence type="ECO:0000256" key="1">
    <source>
        <dbReference type="ARBA" id="ARBA00009067"/>
    </source>
</evidence>